<comment type="caution">
    <text evidence="1">The sequence shown here is derived from an EMBL/GenBank/DDBJ whole genome shotgun (WGS) entry which is preliminary data.</text>
</comment>
<name>A0AAW2INY2_9LAMI</name>
<evidence type="ECO:0000313" key="1">
    <source>
        <dbReference type="EMBL" id="KAL0283879.1"/>
    </source>
</evidence>
<organism evidence="1">
    <name type="scientific">Sesamum angustifolium</name>
    <dbReference type="NCBI Taxonomy" id="2727405"/>
    <lineage>
        <taxon>Eukaryota</taxon>
        <taxon>Viridiplantae</taxon>
        <taxon>Streptophyta</taxon>
        <taxon>Embryophyta</taxon>
        <taxon>Tracheophyta</taxon>
        <taxon>Spermatophyta</taxon>
        <taxon>Magnoliopsida</taxon>
        <taxon>eudicotyledons</taxon>
        <taxon>Gunneridae</taxon>
        <taxon>Pentapetalae</taxon>
        <taxon>asterids</taxon>
        <taxon>lamiids</taxon>
        <taxon>Lamiales</taxon>
        <taxon>Pedaliaceae</taxon>
        <taxon>Sesamum</taxon>
    </lineage>
</organism>
<dbReference type="AlphaFoldDB" id="A0AAW2INY2"/>
<reference evidence="1" key="1">
    <citation type="submission" date="2020-06" db="EMBL/GenBank/DDBJ databases">
        <authorList>
            <person name="Li T."/>
            <person name="Hu X."/>
            <person name="Zhang T."/>
            <person name="Song X."/>
            <person name="Zhang H."/>
            <person name="Dai N."/>
            <person name="Sheng W."/>
            <person name="Hou X."/>
            <person name="Wei L."/>
        </authorList>
    </citation>
    <scope>NUCLEOTIDE SEQUENCE</scope>
    <source>
        <strain evidence="1">G01</strain>
        <tissue evidence="1">Leaf</tissue>
    </source>
</reference>
<protein>
    <submittedName>
        <fullName evidence="1">Triose phosphate/phosphate translocator, chloroplastic</fullName>
    </submittedName>
</protein>
<sequence length="92" mass="9525">MESRLLTGATIRGLALPQKPAARIAGNDSVPTVRLRGKLSDGGNLIWGRQLRPAILLEASPAIAVSSVKKRQNVRPCLAAASPPAESSDSAG</sequence>
<reference evidence="1" key="2">
    <citation type="journal article" date="2024" name="Plant">
        <title>Genomic evolution and insights into agronomic trait innovations of Sesamum species.</title>
        <authorList>
            <person name="Miao H."/>
            <person name="Wang L."/>
            <person name="Qu L."/>
            <person name="Liu H."/>
            <person name="Sun Y."/>
            <person name="Le M."/>
            <person name="Wang Q."/>
            <person name="Wei S."/>
            <person name="Zheng Y."/>
            <person name="Lin W."/>
            <person name="Duan Y."/>
            <person name="Cao H."/>
            <person name="Xiong S."/>
            <person name="Wang X."/>
            <person name="Wei L."/>
            <person name="Li C."/>
            <person name="Ma Q."/>
            <person name="Ju M."/>
            <person name="Zhao R."/>
            <person name="Li G."/>
            <person name="Mu C."/>
            <person name="Tian Q."/>
            <person name="Mei H."/>
            <person name="Zhang T."/>
            <person name="Gao T."/>
            <person name="Zhang H."/>
        </authorList>
    </citation>
    <scope>NUCLEOTIDE SEQUENCE</scope>
    <source>
        <strain evidence="1">G01</strain>
    </source>
</reference>
<dbReference type="EMBL" id="JACGWK010001690">
    <property type="protein sequence ID" value="KAL0283879.1"/>
    <property type="molecule type" value="Genomic_DNA"/>
</dbReference>
<gene>
    <name evidence="1" type="ORF">Sangu_2861800</name>
</gene>
<accession>A0AAW2INY2</accession>
<proteinExistence type="predicted"/>